<name>D8LD78_ECTSI</name>
<evidence type="ECO:0000256" key="8">
    <source>
        <dbReference type="ARBA" id="ARBA00022798"/>
    </source>
</evidence>
<dbReference type="Pfam" id="PF03982">
    <property type="entry name" value="DAGAT"/>
    <property type="match status" value="1"/>
</dbReference>
<feature type="transmembrane region" description="Helical" evidence="14">
    <location>
        <begin position="12"/>
        <end position="36"/>
    </location>
</feature>
<evidence type="ECO:0000256" key="3">
    <source>
        <dbReference type="ARBA" id="ARBA00005189"/>
    </source>
</evidence>
<dbReference type="EC" id="2.3.1.-" evidence="14"/>
<keyword evidence="12 14" id="KW-0472">Membrane</keyword>
<dbReference type="PANTHER" id="PTHR12317:SF0">
    <property type="entry name" value="ACYLTRANSFERASE"/>
    <property type="match status" value="1"/>
</dbReference>
<evidence type="ECO:0000256" key="9">
    <source>
        <dbReference type="ARBA" id="ARBA00022824"/>
    </source>
</evidence>
<keyword evidence="13 15" id="KW-0012">Acyltransferase</keyword>
<dbReference type="GO" id="GO:0019432">
    <property type="term" value="P:triglyceride biosynthetic process"/>
    <property type="evidence" value="ECO:0007669"/>
    <property type="project" value="TreeGrafter"/>
</dbReference>
<evidence type="ECO:0000256" key="14">
    <source>
        <dbReference type="RuleBase" id="RU367023"/>
    </source>
</evidence>
<evidence type="ECO:0000256" key="12">
    <source>
        <dbReference type="ARBA" id="ARBA00023136"/>
    </source>
</evidence>
<comment type="subcellular location">
    <subcellularLocation>
        <location evidence="1 14">Endoplasmic reticulum membrane</location>
        <topology evidence="1 14">Multi-pass membrane protein</topology>
    </subcellularLocation>
</comment>
<dbReference type="EMBL" id="FN649728">
    <property type="protein sequence ID" value="CBN75531.1"/>
    <property type="molecule type" value="Genomic_DNA"/>
</dbReference>
<dbReference type="InterPro" id="IPR007130">
    <property type="entry name" value="DAGAT"/>
</dbReference>
<dbReference type="AlphaFoldDB" id="D8LD78"/>
<dbReference type="GO" id="GO:0004144">
    <property type="term" value="F:diacylglycerol O-acyltransferase activity"/>
    <property type="evidence" value="ECO:0007669"/>
    <property type="project" value="TreeGrafter"/>
</dbReference>
<evidence type="ECO:0000313" key="16">
    <source>
        <dbReference type="Proteomes" id="UP000002630"/>
    </source>
</evidence>
<keyword evidence="8" id="KW-0319">Glycerol metabolism</keyword>
<sequence>MKTYTPTTSGTFLERLAGALAVSTFSTCYFYAVLWLPTVGLLFFFVSRTAAAAALVPYAVSAVLPTKALPWLLNTWFFRCALKYHDFDEVEETSQEEISLIEKDKKIIFAAQPHGVMSITGICSAINMAPRPTPPTCTADVIRRIPIMKHVFGVFGLVGASSRSLKSALRRTSVVLYVGGIAELFLSNPAEERLYVGKRKGFIKLAMQTGSEVIPCYYFGNTTCLEILRHPVLTSVSRKLGASITILWGRWGLPIPMPGKSMCVVGKPIGIPKKEFPSEEDVDKYHAVYVKEVKRIFDTYKTRLPDYKDKKIIIET</sequence>
<comment type="caution">
    <text evidence="14">Lacks conserved residue(s) required for the propagation of feature annotation.</text>
</comment>
<comment type="pathway">
    <text evidence="3">Lipid metabolism.</text>
</comment>
<dbReference type="GO" id="GO:0005789">
    <property type="term" value="C:endoplasmic reticulum membrane"/>
    <property type="evidence" value="ECO:0007669"/>
    <property type="project" value="UniProtKB-SubCell"/>
</dbReference>
<dbReference type="EMBL" id="FN647832">
    <property type="protein sequence ID" value="CBN75531.1"/>
    <property type="molecule type" value="Genomic_DNA"/>
</dbReference>
<dbReference type="eggNOG" id="KOG0831">
    <property type="taxonomic scope" value="Eukaryota"/>
</dbReference>
<keyword evidence="11" id="KW-0443">Lipid metabolism</keyword>
<evidence type="ECO:0000256" key="4">
    <source>
        <dbReference type="ARBA" id="ARBA00005420"/>
    </source>
</evidence>
<reference evidence="15 16" key="1">
    <citation type="journal article" date="2010" name="Nature">
        <title>The Ectocarpus genome and the independent evolution of multicellularity in brown algae.</title>
        <authorList>
            <person name="Cock J.M."/>
            <person name="Sterck L."/>
            <person name="Rouze P."/>
            <person name="Scornet D."/>
            <person name="Allen A.E."/>
            <person name="Amoutzias G."/>
            <person name="Anthouard V."/>
            <person name="Artiguenave F."/>
            <person name="Aury J.M."/>
            <person name="Badger J.H."/>
            <person name="Beszteri B."/>
            <person name="Billiau K."/>
            <person name="Bonnet E."/>
            <person name="Bothwell J.H."/>
            <person name="Bowler C."/>
            <person name="Boyen C."/>
            <person name="Brownlee C."/>
            <person name="Carrano C.J."/>
            <person name="Charrier B."/>
            <person name="Cho G.Y."/>
            <person name="Coelho S.M."/>
            <person name="Collen J."/>
            <person name="Corre E."/>
            <person name="Da Silva C."/>
            <person name="Delage L."/>
            <person name="Delaroque N."/>
            <person name="Dittami S.M."/>
            <person name="Doulbeau S."/>
            <person name="Elias M."/>
            <person name="Farnham G."/>
            <person name="Gachon C.M."/>
            <person name="Gschloessl B."/>
            <person name="Heesch S."/>
            <person name="Jabbari K."/>
            <person name="Jubin C."/>
            <person name="Kawai H."/>
            <person name="Kimura K."/>
            <person name="Kloareg B."/>
            <person name="Kupper F.C."/>
            <person name="Lang D."/>
            <person name="Le Bail A."/>
            <person name="Leblanc C."/>
            <person name="Lerouge P."/>
            <person name="Lohr M."/>
            <person name="Lopez P.J."/>
            <person name="Martens C."/>
            <person name="Maumus F."/>
            <person name="Michel G."/>
            <person name="Miranda-Saavedra D."/>
            <person name="Morales J."/>
            <person name="Moreau H."/>
            <person name="Motomura T."/>
            <person name="Nagasato C."/>
            <person name="Napoli C.A."/>
            <person name="Nelson D.R."/>
            <person name="Nyvall-Collen P."/>
            <person name="Peters A.F."/>
            <person name="Pommier C."/>
            <person name="Potin P."/>
            <person name="Poulain J."/>
            <person name="Quesneville H."/>
            <person name="Read B."/>
            <person name="Rensing S.A."/>
            <person name="Ritter A."/>
            <person name="Rousvoal S."/>
            <person name="Samanta M."/>
            <person name="Samson G."/>
            <person name="Schroeder D.C."/>
            <person name="Segurens B."/>
            <person name="Strittmatter M."/>
            <person name="Tonon T."/>
            <person name="Tregear J.W."/>
            <person name="Valentin K."/>
            <person name="von Dassow P."/>
            <person name="Yamagishi T."/>
            <person name="Van de Peer Y."/>
            <person name="Wincker P."/>
        </authorList>
    </citation>
    <scope>NUCLEOTIDE SEQUENCE [LARGE SCALE GENOMIC DNA]</scope>
    <source>
        <strain evidence="16">Ec32 / CCAP1310/4</strain>
    </source>
</reference>
<protein>
    <recommendedName>
        <fullName evidence="14">Acyltransferase</fullName>
        <ecNumber evidence="14">2.3.1.-</ecNumber>
    </recommendedName>
</protein>
<proteinExistence type="inferred from homology"/>
<accession>D8LD78</accession>
<keyword evidence="9 14" id="KW-0256">Endoplasmic reticulum</keyword>
<evidence type="ECO:0000256" key="2">
    <source>
        <dbReference type="ARBA" id="ARBA00004771"/>
    </source>
</evidence>
<keyword evidence="7 14" id="KW-0812">Transmembrane</keyword>
<dbReference type="PANTHER" id="PTHR12317">
    <property type="entry name" value="DIACYLGLYCEROL O-ACYLTRANSFERASE"/>
    <property type="match status" value="1"/>
</dbReference>
<evidence type="ECO:0000256" key="5">
    <source>
        <dbReference type="ARBA" id="ARBA00022516"/>
    </source>
</evidence>
<evidence type="ECO:0000256" key="11">
    <source>
        <dbReference type="ARBA" id="ARBA00023098"/>
    </source>
</evidence>
<evidence type="ECO:0000256" key="7">
    <source>
        <dbReference type="ARBA" id="ARBA00022692"/>
    </source>
</evidence>
<keyword evidence="16" id="KW-1185">Reference proteome</keyword>
<evidence type="ECO:0000256" key="13">
    <source>
        <dbReference type="ARBA" id="ARBA00023315"/>
    </source>
</evidence>
<dbReference type="OrthoDB" id="264532at2759"/>
<keyword evidence="5" id="KW-0444">Lipid biosynthesis</keyword>
<dbReference type="STRING" id="2880.D8LD78"/>
<evidence type="ECO:0000256" key="6">
    <source>
        <dbReference type="ARBA" id="ARBA00022679"/>
    </source>
</evidence>
<evidence type="ECO:0000256" key="1">
    <source>
        <dbReference type="ARBA" id="ARBA00004477"/>
    </source>
</evidence>
<gene>
    <name evidence="15" type="ORF">Esi_0114_0056</name>
</gene>
<dbReference type="OMA" id="SHARWIQ"/>
<dbReference type="InParanoid" id="D8LD78"/>
<dbReference type="GO" id="GO:0006071">
    <property type="term" value="P:glycerol metabolic process"/>
    <property type="evidence" value="ECO:0007669"/>
    <property type="project" value="UniProtKB-KW"/>
</dbReference>
<comment type="similarity">
    <text evidence="4 14">Belongs to the diacylglycerol acyltransferase family.</text>
</comment>
<evidence type="ECO:0000256" key="10">
    <source>
        <dbReference type="ARBA" id="ARBA00022989"/>
    </source>
</evidence>
<dbReference type="Proteomes" id="UP000002630">
    <property type="component" value="Linkage Group LG03"/>
</dbReference>
<organism evidence="15 16">
    <name type="scientific">Ectocarpus siliculosus</name>
    <name type="common">Brown alga</name>
    <name type="synonym">Conferva siliculosa</name>
    <dbReference type="NCBI Taxonomy" id="2880"/>
    <lineage>
        <taxon>Eukaryota</taxon>
        <taxon>Sar</taxon>
        <taxon>Stramenopiles</taxon>
        <taxon>Ochrophyta</taxon>
        <taxon>PX clade</taxon>
        <taxon>Phaeophyceae</taxon>
        <taxon>Ectocarpales</taxon>
        <taxon>Ectocarpaceae</taxon>
        <taxon>Ectocarpus</taxon>
    </lineage>
</organism>
<evidence type="ECO:0000313" key="15">
    <source>
        <dbReference type="EMBL" id="CBN75531.1"/>
    </source>
</evidence>
<comment type="pathway">
    <text evidence="2">Glycerolipid metabolism; triacylglycerol biosynthesis.</text>
</comment>
<keyword evidence="10 14" id="KW-1133">Transmembrane helix</keyword>
<keyword evidence="6 14" id="KW-0808">Transferase</keyword>